<gene>
    <name evidence="3" type="ORF">CYCCA115_LOCUS3211</name>
</gene>
<organism evidence="3 4">
    <name type="scientific">Cylindrotheca closterium</name>
    <dbReference type="NCBI Taxonomy" id="2856"/>
    <lineage>
        <taxon>Eukaryota</taxon>
        <taxon>Sar</taxon>
        <taxon>Stramenopiles</taxon>
        <taxon>Ochrophyta</taxon>
        <taxon>Bacillariophyta</taxon>
        <taxon>Bacillariophyceae</taxon>
        <taxon>Bacillariophycidae</taxon>
        <taxon>Bacillariales</taxon>
        <taxon>Bacillariaceae</taxon>
        <taxon>Cylindrotheca</taxon>
    </lineage>
</organism>
<evidence type="ECO:0000313" key="3">
    <source>
        <dbReference type="EMBL" id="CAJ1933211.1"/>
    </source>
</evidence>
<evidence type="ECO:0000256" key="1">
    <source>
        <dbReference type="SAM" id="MobiDB-lite"/>
    </source>
</evidence>
<reference evidence="3" key="1">
    <citation type="submission" date="2023-08" db="EMBL/GenBank/DDBJ databases">
        <authorList>
            <person name="Audoor S."/>
            <person name="Bilcke G."/>
        </authorList>
    </citation>
    <scope>NUCLEOTIDE SEQUENCE</scope>
</reference>
<feature type="signal peptide" evidence="2">
    <location>
        <begin position="1"/>
        <end position="24"/>
    </location>
</feature>
<feature type="chain" id="PRO_5041906455" evidence="2">
    <location>
        <begin position="25"/>
        <end position="149"/>
    </location>
</feature>
<name>A0AAD2CFF2_9STRA</name>
<comment type="caution">
    <text evidence="3">The sequence shown here is derived from an EMBL/GenBank/DDBJ whole genome shotgun (WGS) entry which is preliminary data.</text>
</comment>
<proteinExistence type="predicted"/>
<feature type="compositionally biased region" description="Basic and acidic residues" evidence="1">
    <location>
        <begin position="123"/>
        <end position="134"/>
    </location>
</feature>
<keyword evidence="4" id="KW-1185">Reference proteome</keyword>
<protein>
    <submittedName>
        <fullName evidence="3">Uncharacterized protein</fullName>
    </submittedName>
</protein>
<dbReference type="EMBL" id="CAKOGP040000249">
    <property type="protein sequence ID" value="CAJ1933211.1"/>
    <property type="molecule type" value="Genomic_DNA"/>
</dbReference>
<accession>A0AAD2CFF2</accession>
<dbReference type="AlphaFoldDB" id="A0AAD2CFF2"/>
<dbReference type="Proteomes" id="UP001295423">
    <property type="component" value="Unassembled WGS sequence"/>
</dbReference>
<evidence type="ECO:0000313" key="4">
    <source>
        <dbReference type="Proteomes" id="UP001295423"/>
    </source>
</evidence>
<keyword evidence="2" id="KW-0732">Signal</keyword>
<evidence type="ECO:0000256" key="2">
    <source>
        <dbReference type="SAM" id="SignalP"/>
    </source>
</evidence>
<sequence>MKKKTTLNLLFLLKILTSPWTTLRNAHDKARDKLLQEDLILVDDLAKHPTTTHNARGELKFYLTRAKQKKIHVGLTASEFQKYRNYLEDKRMNKLVKLKKEEKKEKKKENLLLYEQRMKVAMAEKEEETKKQEEESPMSEDSQVVIKLY</sequence>
<feature type="region of interest" description="Disordered" evidence="1">
    <location>
        <begin position="123"/>
        <end position="149"/>
    </location>
</feature>